<dbReference type="SUPFAM" id="SSF50729">
    <property type="entry name" value="PH domain-like"/>
    <property type="match status" value="1"/>
</dbReference>
<dbReference type="Pfam" id="PF08000">
    <property type="entry name" value="bPH_1"/>
    <property type="match status" value="1"/>
</dbReference>
<dbReference type="PaxDb" id="35128-Thaps35855"/>
<protein>
    <recommendedName>
        <fullName evidence="1">Bacterial Pleckstrin homology domain-containing protein</fullName>
    </recommendedName>
</protein>
<dbReference type="AlphaFoldDB" id="B8C6U0"/>
<keyword evidence="3" id="KW-1185">Reference proteome</keyword>
<dbReference type="PANTHER" id="PTHR35796">
    <property type="entry name" value="HYPOTHETICAL CYTOSOLIC PROTEIN"/>
    <property type="match status" value="1"/>
</dbReference>
<dbReference type="EMBL" id="CM000644">
    <property type="protein sequence ID" value="EED90628.1"/>
    <property type="molecule type" value="Genomic_DNA"/>
</dbReference>
<gene>
    <name evidence="2" type="ORF">THAPSDRAFT_35855</name>
</gene>
<accession>B8C6U0</accession>
<organism evidence="2 3">
    <name type="scientific">Thalassiosira pseudonana</name>
    <name type="common">Marine diatom</name>
    <name type="synonym">Cyclotella nana</name>
    <dbReference type="NCBI Taxonomy" id="35128"/>
    <lineage>
        <taxon>Eukaryota</taxon>
        <taxon>Sar</taxon>
        <taxon>Stramenopiles</taxon>
        <taxon>Ochrophyta</taxon>
        <taxon>Bacillariophyta</taxon>
        <taxon>Coscinodiscophyceae</taxon>
        <taxon>Thalassiosirophycidae</taxon>
        <taxon>Thalassiosirales</taxon>
        <taxon>Thalassiosiraceae</taxon>
        <taxon>Thalassiosira</taxon>
    </lineage>
</organism>
<dbReference type="GeneID" id="7445583"/>
<dbReference type="Gene3D" id="2.30.29.50">
    <property type="entry name" value="Bacterial Pleckstrin homology domain"/>
    <property type="match status" value="1"/>
</dbReference>
<dbReference type="InterPro" id="IPR037063">
    <property type="entry name" value="PHb_sf"/>
</dbReference>
<reference evidence="2 3" key="1">
    <citation type="journal article" date="2004" name="Science">
        <title>The genome of the diatom Thalassiosira pseudonana: ecology, evolution, and metabolism.</title>
        <authorList>
            <person name="Armbrust E.V."/>
            <person name="Berges J.A."/>
            <person name="Bowler C."/>
            <person name="Green B.R."/>
            <person name="Martinez D."/>
            <person name="Putnam N.H."/>
            <person name="Zhou S."/>
            <person name="Allen A.E."/>
            <person name="Apt K.E."/>
            <person name="Bechner M."/>
            <person name="Brzezinski M.A."/>
            <person name="Chaal B.K."/>
            <person name="Chiovitti A."/>
            <person name="Davis A.K."/>
            <person name="Demarest M.S."/>
            <person name="Detter J.C."/>
            <person name="Glavina T."/>
            <person name="Goodstein D."/>
            <person name="Hadi M.Z."/>
            <person name="Hellsten U."/>
            <person name="Hildebrand M."/>
            <person name="Jenkins B.D."/>
            <person name="Jurka J."/>
            <person name="Kapitonov V.V."/>
            <person name="Kroger N."/>
            <person name="Lau W.W."/>
            <person name="Lane T.W."/>
            <person name="Larimer F.W."/>
            <person name="Lippmeier J.C."/>
            <person name="Lucas S."/>
            <person name="Medina M."/>
            <person name="Montsant A."/>
            <person name="Obornik M."/>
            <person name="Parker M.S."/>
            <person name="Palenik B."/>
            <person name="Pazour G.J."/>
            <person name="Richardson P.M."/>
            <person name="Rynearson T.A."/>
            <person name="Saito M.A."/>
            <person name="Schwartz D.C."/>
            <person name="Thamatrakoln K."/>
            <person name="Valentin K."/>
            <person name="Vardi A."/>
            <person name="Wilkerson F.P."/>
            <person name="Rokhsar D.S."/>
        </authorList>
    </citation>
    <scope>NUCLEOTIDE SEQUENCE [LARGE SCALE GENOMIC DNA]</scope>
    <source>
        <strain evidence="2 3">CCMP1335</strain>
    </source>
</reference>
<dbReference type="KEGG" id="tps:THAPSDRAFT_35855"/>
<evidence type="ECO:0000259" key="1">
    <source>
        <dbReference type="Pfam" id="PF08000"/>
    </source>
</evidence>
<feature type="non-terminal residue" evidence="2">
    <location>
        <position position="92"/>
    </location>
</feature>
<dbReference type="Proteomes" id="UP000001449">
    <property type="component" value="Chromosome 8"/>
</dbReference>
<dbReference type="RefSeq" id="XP_002291777.1">
    <property type="nucleotide sequence ID" value="XM_002291741.1"/>
</dbReference>
<dbReference type="InterPro" id="IPR012544">
    <property type="entry name" value="PHb"/>
</dbReference>
<name>B8C6U0_THAPS</name>
<dbReference type="PANTHER" id="PTHR35796:SF3">
    <property type="entry name" value="BHLH DOMAIN-CONTAINING PROTEIN"/>
    <property type="match status" value="1"/>
</dbReference>
<proteinExistence type="predicted"/>
<dbReference type="InParanoid" id="B8C6U0"/>
<reference evidence="2 3" key="2">
    <citation type="journal article" date="2008" name="Nature">
        <title>The Phaeodactylum genome reveals the evolutionary history of diatom genomes.</title>
        <authorList>
            <person name="Bowler C."/>
            <person name="Allen A.E."/>
            <person name="Badger J.H."/>
            <person name="Grimwood J."/>
            <person name="Jabbari K."/>
            <person name="Kuo A."/>
            <person name="Maheswari U."/>
            <person name="Martens C."/>
            <person name="Maumus F."/>
            <person name="Otillar R.P."/>
            <person name="Rayko E."/>
            <person name="Salamov A."/>
            <person name="Vandepoele K."/>
            <person name="Beszteri B."/>
            <person name="Gruber A."/>
            <person name="Heijde M."/>
            <person name="Katinka M."/>
            <person name="Mock T."/>
            <person name="Valentin K."/>
            <person name="Verret F."/>
            <person name="Berges J.A."/>
            <person name="Brownlee C."/>
            <person name="Cadoret J.P."/>
            <person name="Chiovitti A."/>
            <person name="Choi C.J."/>
            <person name="Coesel S."/>
            <person name="De Martino A."/>
            <person name="Detter J.C."/>
            <person name="Durkin C."/>
            <person name="Falciatore A."/>
            <person name="Fournet J."/>
            <person name="Haruta M."/>
            <person name="Huysman M.J."/>
            <person name="Jenkins B.D."/>
            <person name="Jiroutova K."/>
            <person name="Jorgensen R.E."/>
            <person name="Joubert Y."/>
            <person name="Kaplan A."/>
            <person name="Kroger N."/>
            <person name="Kroth P.G."/>
            <person name="La Roche J."/>
            <person name="Lindquist E."/>
            <person name="Lommer M."/>
            <person name="Martin-Jezequel V."/>
            <person name="Lopez P.J."/>
            <person name="Lucas S."/>
            <person name="Mangogna M."/>
            <person name="McGinnis K."/>
            <person name="Medlin L.K."/>
            <person name="Montsant A."/>
            <person name="Oudot-Le Secq M.P."/>
            <person name="Napoli C."/>
            <person name="Obornik M."/>
            <person name="Parker M.S."/>
            <person name="Petit J.L."/>
            <person name="Porcel B.M."/>
            <person name="Poulsen N."/>
            <person name="Robison M."/>
            <person name="Rychlewski L."/>
            <person name="Rynearson T.A."/>
            <person name="Schmutz J."/>
            <person name="Shapiro H."/>
            <person name="Siaut M."/>
            <person name="Stanley M."/>
            <person name="Sussman M.R."/>
            <person name="Taylor A.R."/>
            <person name="Vardi A."/>
            <person name="von Dassow P."/>
            <person name="Vyverman W."/>
            <person name="Willis A."/>
            <person name="Wyrwicz L.S."/>
            <person name="Rokhsar D.S."/>
            <person name="Weissenbach J."/>
            <person name="Armbrust E.V."/>
            <person name="Green B.R."/>
            <person name="Van de Peer Y."/>
            <person name="Grigoriev I.V."/>
        </authorList>
    </citation>
    <scope>NUCLEOTIDE SEQUENCE [LARGE SCALE GENOMIC DNA]</scope>
    <source>
        <strain evidence="2 3">CCMP1335</strain>
    </source>
</reference>
<dbReference type="eggNOG" id="ENOG502R81F">
    <property type="taxonomic scope" value="Eukaryota"/>
</dbReference>
<evidence type="ECO:0000313" key="3">
    <source>
        <dbReference type="Proteomes" id="UP000001449"/>
    </source>
</evidence>
<dbReference type="HOGENOM" id="CLU_137895_0_1_1"/>
<sequence length="92" mass="10569">MREDHPQLLQHDENIVFAFKGRGGKGRDSSMFTTKRLLIRDKRGMTGKRVRYVSVPYKSIRAFCVETNGSLDTDQELKIYARGIGKLSMDFV</sequence>
<feature type="domain" description="Bacterial Pleckstrin homology" evidence="1">
    <location>
        <begin position="3"/>
        <end position="87"/>
    </location>
</feature>
<evidence type="ECO:0000313" key="2">
    <source>
        <dbReference type="EMBL" id="EED90628.1"/>
    </source>
</evidence>